<evidence type="ECO:0000313" key="2">
    <source>
        <dbReference type="Proteomes" id="UP000231279"/>
    </source>
</evidence>
<accession>A0A2G9H7L8</accession>
<dbReference type="EMBL" id="NKXS01002459">
    <property type="protein sequence ID" value="PIN13518.1"/>
    <property type="molecule type" value="Genomic_DNA"/>
</dbReference>
<comment type="caution">
    <text evidence="1">The sequence shown here is derived from an EMBL/GenBank/DDBJ whole genome shotgun (WGS) entry which is preliminary data.</text>
</comment>
<reference evidence="2" key="1">
    <citation type="journal article" date="2018" name="Gigascience">
        <title>Genome assembly of the Pink Ipe (Handroanthus impetiginosus, Bignoniaceae), a highly valued, ecologically keystone Neotropical timber forest tree.</title>
        <authorList>
            <person name="Silva-Junior O.B."/>
            <person name="Grattapaglia D."/>
            <person name="Novaes E."/>
            <person name="Collevatti R.G."/>
        </authorList>
    </citation>
    <scope>NUCLEOTIDE SEQUENCE [LARGE SCALE GENOMIC DNA]</scope>
    <source>
        <strain evidence="2">cv. UFG-1</strain>
    </source>
</reference>
<gene>
    <name evidence="1" type="ORF">CDL12_13856</name>
</gene>
<name>A0A2G9H7L8_9LAMI</name>
<dbReference type="Proteomes" id="UP000231279">
    <property type="component" value="Unassembled WGS sequence"/>
</dbReference>
<keyword evidence="2" id="KW-1185">Reference proteome</keyword>
<sequence>MESDLTKLEMDAVFQLIQLSGAPADDLQFVWVNFPAKKEEKNKEEEGISAGESLSSSLIDPENCLEEVLPRRNPKYGSLVEIYRKTQDLINNNRSKKRGQYGTLCVEILLQTYLSYGMKRDNNTIYRDYLE</sequence>
<protein>
    <submittedName>
        <fullName evidence="1">Uncharacterized protein</fullName>
    </submittedName>
</protein>
<organism evidence="1 2">
    <name type="scientific">Handroanthus impetiginosus</name>
    <dbReference type="NCBI Taxonomy" id="429701"/>
    <lineage>
        <taxon>Eukaryota</taxon>
        <taxon>Viridiplantae</taxon>
        <taxon>Streptophyta</taxon>
        <taxon>Embryophyta</taxon>
        <taxon>Tracheophyta</taxon>
        <taxon>Spermatophyta</taxon>
        <taxon>Magnoliopsida</taxon>
        <taxon>eudicotyledons</taxon>
        <taxon>Gunneridae</taxon>
        <taxon>Pentapetalae</taxon>
        <taxon>asterids</taxon>
        <taxon>lamiids</taxon>
        <taxon>Lamiales</taxon>
        <taxon>Bignoniaceae</taxon>
        <taxon>Crescentiina</taxon>
        <taxon>Tabebuia alliance</taxon>
        <taxon>Handroanthus</taxon>
    </lineage>
</organism>
<proteinExistence type="predicted"/>
<dbReference type="AlphaFoldDB" id="A0A2G9H7L8"/>
<evidence type="ECO:0000313" key="1">
    <source>
        <dbReference type="EMBL" id="PIN13518.1"/>
    </source>
</evidence>